<dbReference type="Gene3D" id="1.10.225.10">
    <property type="entry name" value="Saposin-like"/>
    <property type="match status" value="1"/>
</dbReference>
<dbReference type="InterPro" id="IPR036361">
    <property type="entry name" value="SAP_dom_sf"/>
</dbReference>
<dbReference type="EMBL" id="EAAA01002133">
    <property type="status" value="NOT_ANNOTATED_CDS"/>
    <property type="molecule type" value="Genomic_DNA"/>
</dbReference>
<dbReference type="GO" id="GO:0071542">
    <property type="term" value="P:dopaminergic neuron differentiation"/>
    <property type="evidence" value="ECO:0000318"/>
    <property type="project" value="GO_Central"/>
</dbReference>
<keyword evidence="12" id="KW-1185">Reference proteome</keyword>
<dbReference type="OrthoDB" id="5597848at2759"/>
<sequence>MANSFFNTELLFISFVAILFIILPVNSKDEAECEVCLKFLTKFQDTLSKEGISDLKSIDEKLREVCKKARGKENRFCYYIGGTEDAATGLLQEVTKPCSYHLPPQKICEKLKKKDAQICELRYEKQIDWKNVNLNKMRVKQLKKILMDWGEECKGCLEKQEFVDRVKELIPQYVKDEL</sequence>
<evidence type="ECO:0000256" key="8">
    <source>
        <dbReference type="SAM" id="SignalP"/>
    </source>
</evidence>
<gene>
    <name evidence="11" type="primary">LOC100178512</name>
</gene>
<dbReference type="RefSeq" id="XP_002127331.1">
    <property type="nucleotide sequence ID" value="XM_002127295.5"/>
</dbReference>
<dbReference type="SUPFAM" id="SSF68906">
    <property type="entry name" value="SAP domain"/>
    <property type="match status" value="1"/>
</dbReference>
<dbReference type="PANTHER" id="PTHR12990:SF5">
    <property type="entry name" value="MESENCEPHALIC ASTROCYTE-DERIVED NEUROTROPHIC FACTOR HOMOLOG"/>
    <property type="match status" value="1"/>
</dbReference>
<accession>H2XP91</accession>
<protein>
    <recommendedName>
        <fullName evidence="3">Mesencephalic astrocyte-derived neurotrophic factor homolog</fullName>
    </recommendedName>
    <alternativeName>
        <fullName evidence="7">MANF/CDNF-like protein</fullName>
    </alternativeName>
</protein>
<evidence type="ECO:0000256" key="2">
    <source>
        <dbReference type="ARBA" id="ARBA00005617"/>
    </source>
</evidence>
<reference evidence="11" key="4">
    <citation type="submission" date="2025-09" db="UniProtKB">
        <authorList>
            <consortium name="Ensembl"/>
        </authorList>
    </citation>
    <scope>IDENTIFICATION</scope>
</reference>
<dbReference type="FunCoup" id="H2XP91">
    <property type="interactions" value="90"/>
</dbReference>
<dbReference type="STRING" id="7719.ENSCINP00000031474"/>
<comment type="similarity">
    <text evidence="2">Belongs to the ARMET family.</text>
</comment>
<name>H2XP91_CIOIN</name>
<dbReference type="InterPro" id="IPR045332">
    <property type="entry name" value="ARMET_N"/>
</dbReference>
<dbReference type="InterPro" id="IPR019345">
    <property type="entry name" value="ARMET_C"/>
</dbReference>
<accession>A0A1W2WA02</accession>
<evidence type="ECO:0000256" key="1">
    <source>
        <dbReference type="ARBA" id="ARBA00004613"/>
    </source>
</evidence>
<evidence type="ECO:0000259" key="9">
    <source>
        <dbReference type="Pfam" id="PF10208"/>
    </source>
</evidence>
<dbReference type="KEGG" id="cin:100178512"/>
<evidence type="ECO:0000259" key="10">
    <source>
        <dbReference type="Pfam" id="PF20145"/>
    </source>
</evidence>
<dbReference type="OMA" id="EVCKGCA"/>
<keyword evidence="6" id="KW-1015">Disulfide bond</keyword>
<dbReference type="GO" id="GO:0005783">
    <property type="term" value="C:endoplasmic reticulum"/>
    <property type="evidence" value="ECO:0000318"/>
    <property type="project" value="GO_Central"/>
</dbReference>
<reference evidence="11" key="2">
    <citation type="journal article" date="2008" name="Genome Biol.">
        <title>Improved genome assembly and evidence-based global gene model set for the chordate Ciona intestinalis: new insight into intron and operon populations.</title>
        <authorList>
            <person name="Satou Y."/>
            <person name="Mineta K."/>
            <person name="Ogasawara M."/>
            <person name="Sasakura Y."/>
            <person name="Shoguchi E."/>
            <person name="Ueno K."/>
            <person name="Yamada L."/>
            <person name="Matsumoto J."/>
            <person name="Wasserscheid J."/>
            <person name="Dewar K."/>
            <person name="Wiley G.B."/>
            <person name="Macmil S.L."/>
            <person name="Roe B.A."/>
            <person name="Zeller R.W."/>
            <person name="Hastings K.E."/>
            <person name="Lemaire P."/>
            <person name="Lindquist E."/>
            <person name="Endo T."/>
            <person name="Hotta K."/>
            <person name="Inaba K."/>
        </authorList>
    </citation>
    <scope>NUCLEOTIDE SEQUENCE [LARGE SCALE GENOMIC DNA]</scope>
    <source>
        <strain evidence="11">wild type</strain>
    </source>
</reference>
<organism evidence="11 12">
    <name type="scientific">Ciona intestinalis</name>
    <name type="common">Transparent sea squirt</name>
    <name type="synonym">Ascidia intestinalis</name>
    <dbReference type="NCBI Taxonomy" id="7719"/>
    <lineage>
        <taxon>Eukaryota</taxon>
        <taxon>Metazoa</taxon>
        <taxon>Chordata</taxon>
        <taxon>Tunicata</taxon>
        <taxon>Ascidiacea</taxon>
        <taxon>Phlebobranchia</taxon>
        <taxon>Cionidae</taxon>
        <taxon>Ciona</taxon>
    </lineage>
</organism>
<feature type="chain" id="PRO_5014093601" description="Mesencephalic astrocyte-derived neurotrophic factor homolog" evidence="8">
    <location>
        <begin position="28"/>
        <end position="178"/>
    </location>
</feature>
<dbReference type="GeneTree" id="ENSGT00390000007160"/>
<dbReference type="PANTHER" id="PTHR12990">
    <property type="entry name" value="ARMET-LIKE PROTEIN"/>
    <property type="match status" value="1"/>
</dbReference>
<dbReference type="HOGENOM" id="CLU_099080_1_0_1"/>
<proteinExistence type="inferred from homology"/>
<keyword evidence="4" id="KW-0964">Secreted</keyword>
<evidence type="ECO:0000256" key="7">
    <source>
        <dbReference type="ARBA" id="ARBA00032923"/>
    </source>
</evidence>
<evidence type="ECO:0000256" key="4">
    <source>
        <dbReference type="ARBA" id="ARBA00022525"/>
    </source>
</evidence>
<evidence type="ECO:0000256" key="6">
    <source>
        <dbReference type="ARBA" id="ARBA00023157"/>
    </source>
</evidence>
<dbReference type="Ensembl" id="ENSCINT00000031499.1">
    <property type="protein sequence ID" value="ENSCINP00000031474.1"/>
    <property type="gene ID" value="ENSCING00000021419.1"/>
</dbReference>
<reference evidence="12" key="1">
    <citation type="journal article" date="2002" name="Science">
        <title>The draft genome of Ciona intestinalis: insights into chordate and vertebrate origins.</title>
        <authorList>
            <person name="Dehal P."/>
            <person name="Satou Y."/>
            <person name="Campbell R.K."/>
            <person name="Chapman J."/>
            <person name="Degnan B."/>
            <person name="De Tomaso A."/>
            <person name="Davidson B."/>
            <person name="Di Gregorio A."/>
            <person name="Gelpke M."/>
            <person name="Goodstein D.M."/>
            <person name="Harafuji N."/>
            <person name="Hastings K.E."/>
            <person name="Ho I."/>
            <person name="Hotta K."/>
            <person name="Huang W."/>
            <person name="Kawashima T."/>
            <person name="Lemaire P."/>
            <person name="Martinez D."/>
            <person name="Meinertzhagen I.A."/>
            <person name="Necula S."/>
            <person name="Nonaka M."/>
            <person name="Putnam N."/>
            <person name="Rash S."/>
            <person name="Saiga H."/>
            <person name="Satake M."/>
            <person name="Terry A."/>
            <person name="Yamada L."/>
            <person name="Wang H.G."/>
            <person name="Awazu S."/>
            <person name="Azumi K."/>
            <person name="Boore J."/>
            <person name="Branno M."/>
            <person name="Chin-Bow S."/>
            <person name="DeSantis R."/>
            <person name="Doyle S."/>
            <person name="Francino P."/>
            <person name="Keys D.N."/>
            <person name="Haga S."/>
            <person name="Hayashi H."/>
            <person name="Hino K."/>
            <person name="Imai K.S."/>
            <person name="Inaba K."/>
            <person name="Kano S."/>
            <person name="Kobayashi K."/>
            <person name="Kobayashi M."/>
            <person name="Lee B.I."/>
            <person name="Makabe K.W."/>
            <person name="Manohar C."/>
            <person name="Matassi G."/>
            <person name="Medina M."/>
            <person name="Mochizuki Y."/>
            <person name="Mount S."/>
            <person name="Morishita T."/>
            <person name="Miura S."/>
            <person name="Nakayama A."/>
            <person name="Nishizaka S."/>
            <person name="Nomoto H."/>
            <person name="Ohta F."/>
            <person name="Oishi K."/>
            <person name="Rigoutsos I."/>
            <person name="Sano M."/>
            <person name="Sasaki A."/>
            <person name="Sasakura Y."/>
            <person name="Shoguchi E."/>
            <person name="Shin-i T."/>
            <person name="Spagnuolo A."/>
            <person name="Stainier D."/>
            <person name="Suzuki M.M."/>
            <person name="Tassy O."/>
            <person name="Takatori N."/>
            <person name="Tokuoka M."/>
            <person name="Yagi K."/>
            <person name="Yoshizaki F."/>
            <person name="Wada S."/>
            <person name="Zhang C."/>
            <person name="Hyatt P.D."/>
            <person name="Larimer F."/>
            <person name="Detter C."/>
            <person name="Doggett N."/>
            <person name="Glavina T."/>
            <person name="Hawkins T."/>
            <person name="Richardson P."/>
            <person name="Lucas S."/>
            <person name="Kohara Y."/>
            <person name="Levine M."/>
            <person name="Satoh N."/>
            <person name="Rokhsar D.S."/>
        </authorList>
    </citation>
    <scope>NUCLEOTIDE SEQUENCE [LARGE SCALE GENOMIC DNA]</scope>
</reference>
<dbReference type="Pfam" id="PF10208">
    <property type="entry name" value="ARMET_C"/>
    <property type="match status" value="1"/>
</dbReference>
<evidence type="ECO:0000313" key="11">
    <source>
        <dbReference type="Ensembl" id="ENSCINP00000031474.1"/>
    </source>
</evidence>
<evidence type="ECO:0000256" key="5">
    <source>
        <dbReference type="ARBA" id="ARBA00022729"/>
    </source>
</evidence>
<evidence type="ECO:0000256" key="3">
    <source>
        <dbReference type="ARBA" id="ARBA00014267"/>
    </source>
</evidence>
<dbReference type="Pfam" id="PF20145">
    <property type="entry name" value="ARMET_N"/>
    <property type="match status" value="1"/>
</dbReference>
<dbReference type="GO" id="GO:0005615">
    <property type="term" value="C:extracellular space"/>
    <property type="evidence" value="ECO:0000318"/>
    <property type="project" value="GO_Central"/>
</dbReference>
<dbReference type="InterPro" id="IPR045333">
    <property type="entry name" value="ARMET-like"/>
</dbReference>
<dbReference type="Proteomes" id="UP000008144">
    <property type="component" value="Chromosome 5"/>
</dbReference>
<reference evidence="11" key="3">
    <citation type="submission" date="2025-08" db="UniProtKB">
        <authorList>
            <consortium name="Ensembl"/>
        </authorList>
    </citation>
    <scope>IDENTIFICATION</scope>
</reference>
<dbReference type="FunFam" id="1.10.225.10:FF:000003">
    <property type="entry name" value="Mesencephalic astrocyte-derived neurotrophic factor"/>
    <property type="match status" value="1"/>
</dbReference>
<feature type="domain" description="ARMET C-terminal" evidence="9">
    <location>
        <begin position="131"/>
        <end position="173"/>
    </location>
</feature>
<dbReference type="Gene3D" id="1.10.720.30">
    <property type="entry name" value="SAP domain"/>
    <property type="match status" value="1"/>
</dbReference>
<feature type="signal peptide" evidence="8">
    <location>
        <begin position="1"/>
        <end position="27"/>
    </location>
</feature>
<dbReference type="AlphaFoldDB" id="H2XP91"/>
<dbReference type="GO" id="GO:0031175">
    <property type="term" value="P:neuron projection development"/>
    <property type="evidence" value="ECO:0000318"/>
    <property type="project" value="GO_Central"/>
</dbReference>
<evidence type="ECO:0000313" key="12">
    <source>
        <dbReference type="Proteomes" id="UP000008144"/>
    </source>
</evidence>
<dbReference type="GeneID" id="100178512"/>
<comment type="subcellular location">
    <subcellularLocation>
        <location evidence="1">Secreted</location>
    </subcellularLocation>
</comment>
<keyword evidence="5 8" id="KW-0732">Signal</keyword>
<dbReference type="InParanoid" id="H2XP91"/>
<feature type="domain" description="ARMET N-terminal" evidence="10">
    <location>
        <begin position="32"/>
        <end position="127"/>
    </location>
</feature>